<dbReference type="AlphaFoldDB" id="A0AAP0EV27"/>
<evidence type="ECO:0000313" key="3">
    <source>
        <dbReference type="EMBL" id="KAK9095499.1"/>
    </source>
</evidence>
<dbReference type="SMART" id="SM00108">
    <property type="entry name" value="B_lectin"/>
    <property type="match status" value="1"/>
</dbReference>
<sequence length="138" mass="14440">MARAIQAILVLTVVVALTLTSVLISVDAADSMITAGQSLGADQYLQNGPYKFIMQSDCNLVLYVNQNTALWSSKTNGAGTSCTATLRNDGSLAVQSGTNILWSSGTTGGTNSYWLIVQTDGNVVIYGSPLWATGTVQS</sequence>
<proteinExistence type="predicted"/>
<dbReference type="Proteomes" id="UP001419268">
    <property type="component" value="Unassembled WGS sequence"/>
</dbReference>
<keyword evidence="1" id="KW-0732">Signal</keyword>
<feature type="chain" id="PRO_5043028504" description="Bulb-type lectin domain-containing protein" evidence="1">
    <location>
        <begin position="29"/>
        <end position="138"/>
    </location>
</feature>
<accession>A0AAP0EV27</accession>
<feature type="signal peptide" evidence="1">
    <location>
        <begin position="1"/>
        <end position="28"/>
    </location>
</feature>
<keyword evidence="4" id="KW-1185">Reference proteome</keyword>
<feature type="domain" description="Bulb-type lectin" evidence="2">
    <location>
        <begin position="30"/>
        <end position="138"/>
    </location>
</feature>
<dbReference type="InterPro" id="IPR001480">
    <property type="entry name" value="Bulb-type_lectin_dom"/>
</dbReference>
<evidence type="ECO:0000313" key="4">
    <source>
        <dbReference type="Proteomes" id="UP001419268"/>
    </source>
</evidence>
<reference evidence="3 4" key="1">
    <citation type="submission" date="2024-01" db="EMBL/GenBank/DDBJ databases">
        <title>Genome assemblies of Stephania.</title>
        <authorList>
            <person name="Yang L."/>
        </authorList>
    </citation>
    <scope>NUCLEOTIDE SEQUENCE [LARGE SCALE GENOMIC DNA]</scope>
    <source>
        <strain evidence="3">JXDWG</strain>
        <tissue evidence="3">Leaf</tissue>
    </source>
</reference>
<dbReference type="InterPro" id="IPR036426">
    <property type="entry name" value="Bulb-type_lectin_dom_sf"/>
</dbReference>
<organism evidence="3 4">
    <name type="scientific">Stephania cephalantha</name>
    <dbReference type="NCBI Taxonomy" id="152367"/>
    <lineage>
        <taxon>Eukaryota</taxon>
        <taxon>Viridiplantae</taxon>
        <taxon>Streptophyta</taxon>
        <taxon>Embryophyta</taxon>
        <taxon>Tracheophyta</taxon>
        <taxon>Spermatophyta</taxon>
        <taxon>Magnoliopsida</taxon>
        <taxon>Ranunculales</taxon>
        <taxon>Menispermaceae</taxon>
        <taxon>Menispermoideae</taxon>
        <taxon>Cissampelideae</taxon>
        <taxon>Stephania</taxon>
    </lineage>
</organism>
<name>A0AAP0EV27_9MAGN</name>
<protein>
    <recommendedName>
        <fullName evidence="2">Bulb-type lectin domain-containing protein</fullName>
    </recommendedName>
</protein>
<comment type="caution">
    <text evidence="3">The sequence shown here is derived from an EMBL/GenBank/DDBJ whole genome shotgun (WGS) entry which is preliminary data.</text>
</comment>
<dbReference type="SUPFAM" id="SSF51110">
    <property type="entry name" value="alpha-D-mannose-specific plant lectins"/>
    <property type="match status" value="1"/>
</dbReference>
<dbReference type="PROSITE" id="PS50927">
    <property type="entry name" value="BULB_LECTIN"/>
    <property type="match status" value="1"/>
</dbReference>
<evidence type="ECO:0000256" key="1">
    <source>
        <dbReference type="SAM" id="SignalP"/>
    </source>
</evidence>
<dbReference type="Gene3D" id="2.90.10.10">
    <property type="entry name" value="Bulb-type lectin domain"/>
    <property type="match status" value="1"/>
</dbReference>
<gene>
    <name evidence="3" type="ORF">Scep_026968</name>
</gene>
<evidence type="ECO:0000259" key="2">
    <source>
        <dbReference type="PROSITE" id="PS50927"/>
    </source>
</evidence>
<dbReference type="EMBL" id="JBBNAG010000011">
    <property type="protein sequence ID" value="KAK9095499.1"/>
    <property type="molecule type" value="Genomic_DNA"/>
</dbReference>
<dbReference type="CDD" id="cd00028">
    <property type="entry name" value="B_lectin"/>
    <property type="match status" value="1"/>
</dbReference>